<organism evidence="2">
    <name type="scientific">viral metagenome</name>
    <dbReference type="NCBI Taxonomy" id="1070528"/>
    <lineage>
        <taxon>unclassified sequences</taxon>
        <taxon>metagenomes</taxon>
        <taxon>organismal metagenomes</taxon>
    </lineage>
</organism>
<dbReference type="PANTHER" id="PTHR32026">
    <property type="entry name" value="METHYLTRANSFERASE-LIKE PROTEIN 24"/>
    <property type="match status" value="1"/>
</dbReference>
<dbReference type="EMBL" id="MN739976">
    <property type="protein sequence ID" value="QHT80910.1"/>
    <property type="molecule type" value="Genomic_DNA"/>
</dbReference>
<sequence>MQHLILYKCPFPKRRVGKPNDGGYIIAELPGTYDLLLAGGVSDDISFETHFLDNHPGLECYAFDGTVKSLPQQTSRITLVNKNLASENSETTTNMREYMLDKQNIFMKMDIEGHEFRVLPTLFEDNRIQSIKQLVVEIHSPADIQMFPDYFKGLSDIKNPHMFRLFENLNKTHTLVHFHANNACKMNVVDGIKLPHVFELTYIRNEFAPEKIQNTHPLPTSLDMRNKSWEPDYELRGFPYSTEISP</sequence>
<dbReference type="InterPro" id="IPR029063">
    <property type="entry name" value="SAM-dependent_MTases_sf"/>
</dbReference>
<name>A0A6C0HKL4_9ZZZZ</name>
<proteinExistence type="predicted"/>
<dbReference type="SUPFAM" id="SSF53335">
    <property type="entry name" value="S-adenosyl-L-methionine-dependent methyltransferases"/>
    <property type="match status" value="1"/>
</dbReference>
<accession>A0A6C0HKL4</accession>
<dbReference type="PANTHER" id="PTHR32026:SF10">
    <property type="entry name" value="METHYLTRANSFERASE-LIKE PROTEIN 24-RELATED"/>
    <property type="match status" value="1"/>
</dbReference>
<reference evidence="2" key="1">
    <citation type="journal article" date="2020" name="Nature">
        <title>Giant virus diversity and host interactions through global metagenomics.</title>
        <authorList>
            <person name="Schulz F."/>
            <person name="Roux S."/>
            <person name="Paez-Espino D."/>
            <person name="Jungbluth S."/>
            <person name="Walsh D.A."/>
            <person name="Denef V.J."/>
            <person name="McMahon K.D."/>
            <person name="Konstantinidis K.T."/>
            <person name="Eloe-Fadrosh E.A."/>
            <person name="Kyrpides N.C."/>
            <person name="Woyke T."/>
        </authorList>
    </citation>
    <scope>NUCLEOTIDE SEQUENCE</scope>
    <source>
        <strain evidence="2">GVMAG-M-3300023184-135</strain>
    </source>
</reference>
<dbReference type="InterPro" id="IPR006342">
    <property type="entry name" value="FkbM_mtfrase"/>
</dbReference>
<dbReference type="InterPro" id="IPR026913">
    <property type="entry name" value="METTL24"/>
</dbReference>
<feature type="domain" description="Methyltransferase FkbM" evidence="1">
    <location>
        <begin position="39"/>
        <end position="143"/>
    </location>
</feature>
<evidence type="ECO:0000313" key="2">
    <source>
        <dbReference type="EMBL" id="QHT80910.1"/>
    </source>
</evidence>
<dbReference type="Pfam" id="PF05050">
    <property type="entry name" value="Methyltransf_21"/>
    <property type="match status" value="1"/>
</dbReference>
<dbReference type="AlphaFoldDB" id="A0A6C0HKL4"/>
<dbReference type="Gene3D" id="3.40.50.150">
    <property type="entry name" value="Vaccinia Virus protein VP39"/>
    <property type="match status" value="1"/>
</dbReference>
<protein>
    <recommendedName>
        <fullName evidence="1">Methyltransferase FkbM domain-containing protein</fullName>
    </recommendedName>
</protein>
<evidence type="ECO:0000259" key="1">
    <source>
        <dbReference type="Pfam" id="PF05050"/>
    </source>
</evidence>